<accession>A0A2A6CAA7</accession>
<dbReference type="AlphaFoldDB" id="A0A2A6CAA7"/>
<evidence type="ECO:0000313" key="1">
    <source>
        <dbReference type="EnsemblMetazoa" id="PPA39031.1"/>
    </source>
</evidence>
<reference evidence="2" key="1">
    <citation type="journal article" date="2008" name="Nat. Genet.">
        <title>The Pristionchus pacificus genome provides a unique perspective on nematode lifestyle and parasitism.</title>
        <authorList>
            <person name="Dieterich C."/>
            <person name="Clifton S.W."/>
            <person name="Schuster L.N."/>
            <person name="Chinwalla A."/>
            <person name="Delehaunty K."/>
            <person name="Dinkelacker I."/>
            <person name="Fulton L."/>
            <person name="Fulton R."/>
            <person name="Godfrey J."/>
            <person name="Minx P."/>
            <person name="Mitreva M."/>
            <person name="Roeseler W."/>
            <person name="Tian H."/>
            <person name="Witte H."/>
            <person name="Yang S.P."/>
            <person name="Wilson R.K."/>
            <person name="Sommer R.J."/>
        </authorList>
    </citation>
    <scope>NUCLEOTIDE SEQUENCE [LARGE SCALE GENOMIC DNA]</scope>
    <source>
        <strain evidence="2">PS312</strain>
    </source>
</reference>
<organism evidence="1 2">
    <name type="scientific">Pristionchus pacificus</name>
    <name type="common">Parasitic nematode worm</name>
    <dbReference type="NCBI Taxonomy" id="54126"/>
    <lineage>
        <taxon>Eukaryota</taxon>
        <taxon>Metazoa</taxon>
        <taxon>Ecdysozoa</taxon>
        <taxon>Nematoda</taxon>
        <taxon>Chromadorea</taxon>
        <taxon>Rhabditida</taxon>
        <taxon>Rhabditina</taxon>
        <taxon>Diplogasteromorpha</taxon>
        <taxon>Diplogasteroidea</taxon>
        <taxon>Neodiplogasteridae</taxon>
        <taxon>Pristionchus</taxon>
    </lineage>
</organism>
<evidence type="ECO:0000313" key="2">
    <source>
        <dbReference type="Proteomes" id="UP000005239"/>
    </source>
</evidence>
<proteinExistence type="predicted"/>
<sequence length="187" mass="21209">MTSVGVPMNGETKAMKSISECKTDCDGYLTDCKSDCDKTLMNCKKNCKKPLPECNSSCDSDYDGDYENDNNKIELLGNHSLVKHRPNSGFARMNGKGGYKKGIFYSIKKFLARPFQRKTDRYVRLPKSLHTKIVFYRQGLIPLDAEAQLYKFWVLILILWSISSLIGSLIYFGTYALTVIEEGKSKN</sequence>
<name>A0A2A6CAA7_PRIPA</name>
<accession>A0A8R1UU84</accession>
<dbReference type="EnsemblMetazoa" id="PPA39031.1">
    <property type="protein sequence ID" value="PPA39031.1"/>
    <property type="gene ID" value="WBGene00277400"/>
</dbReference>
<gene>
    <name evidence="1" type="primary">WBGene00277400</name>
</gene>
<reference evidence="1" key="2">
    <citation type="submission" date="2022-06" db="UniProtKB">
        <authorList>
            <consortium name="EnsemblMetazoa"/>
        </authorList>
    </citation>
    <scope>IDENTIFICATION</scope>
    <source>
        <strain evidence="1">PS312</strain>
    </source>
</reference>
<keyword evidence="2" id="KW-1185">Reference proteome</keyword>
<dbReference type="Proteomes" id="UP000005239">
    <property type="component" value="Unassembled WGS sequence"/>
</dbReference>
<protein>
    <submittedName>
        <fullName evidence="1">Uncharacterized protein</fullName>
    </submittedName>
</protein>